<organism evidence="4 5">
    <name type="scientific">Coniochaeta pulveracea</name>
    <dbReference type="NCBI Taxonomy" id="177199"/>
    <lineage>
        <taxon>Eukaryota</taxon>
        <taxon>Fungi</taxon>
        <taxon>Dikarya</taxon>
        <taxon>Ascomycota</taxon>
        <taxon>Pezizomycotina</taxon>
        <taxon>Sordariomycetes</taxon>
        <taxon>Sordariomycetidae</taxon>
        <taxon>Coniochaetales</taxon>
        <taxon>Coniochaetaceae</taxon>
        <taxon>Coniochaeta</taxon>
    </lineage>
</organism>
<dbReference type="CDD" id="cd06445">
    <property type="entry name" value="ATase"/>
    <property type="match status" value="1"/>
</dbReference>
<dbReference type="PANTHER" id="PTHR42942">
    <property type="entry name" value="6-O-METHYLGUANINE DNA METHYLTRANSFERASE"/>
    <property type="match status" value="1"/>
</dbReference>
<protein>
    <recommendedName>
        <fullName evidence="3">Methylated-DNA-[protein]-cysteine S-methyltransferase DNA binding domain-containing protein</fullName>
    </recommendedName>
</protein>
<dbReference type="InterPro" id="IPR052520">
    <property type="entry name" value="ATL_DNA_repair"/>
</dbReference>
<reference evidence="4 5" key="1">
    <citation type="submission" date="2018-08" db="EMBL/GenBank/DDBJ databases">
        <title>Draft genome of the lignicolous fungus Coniochaeta pulveracea.</title>
        <authorList>
            <person name="Borstlap C.J."/>
            <person name="De Witt R.N."/>
            <person name="Botha A."/>
            <person name="Volschenk H."/>
        </authorList>
    </citation>
    <scope>NUCLEOTIDE SEQUENCE [LARGE SCALE GENOMIC DNA]</scope>
    <source>
        <strain evidence="4 5">CAB683</strain>
    </source>
</reference>
<accession>A0A420YA59</accession>
<dbReference type="Pfam" id="PF01035">
    <property type="entry name" value="DNA_binding_1"/>
    <property type="match status" value="1"/>
</dbReference>
<comment type="caution">
    <text evidence="4">The sequence shown here is derived from an EMBL/GenBank/DDBJ whole genome shotgun (WGS) entry which is preliminary data.</text>
</comment>
<dbReference type="GO" id="GO:0003824">
    <property type="term" value="F:catalytic activity"/>
    <property type="evidence" value="ECO:0007669"/>
    <property type="project" value="InterPro"/>
</dbReference>
<keyword evidence="1" id="KW-0227">DNA damage</keyword>
<gene>
    <name evidence="4" type="ORF">DL546_006218</name>
</gene>
<dbReference type="Proteomes" id="UP000275385">
    <property type="component" value="Unassembled WGS sequence"/>
</dbReference>
<dbReference type="GO" id="GO:0006281">
    <property type="term" value="P:DNA repair"/>
    <property type="evidence" value="ECO:0007669"/>
    <property type="project" value="InterPro"/>
</dbReference>
<dbReference type="InterPro" id="IPR036217">
    <property type="entry name" value="MethylDNA_cys_MeTrfase_DNAb"/>
</dbReference>
<evidence type="ECO:0000259" key="3">
    <source>
        <dbReference type="Pfam" id="PF01035"/>
    </source>
</evidence>
<evidence type="ECO:0000313" key="5">
    <source>
        <dbReference type="Proteomes" id="UP000275385"/>
    </source>
</evidence>
<dbReference type="OrthoDB" id="2548197at2759"/>
<dbReference type="SUPFAM" id="SSF46767">
    <property type="entry name" value="Methylated DNA-protein cysteine methyltransferase, C-terminal domain"/>
    <property type="match status" value="1"/>
</dbReference>
<dbReference type="AlphaFoldDB" id="A0A420YA59"/>
<dbReference type="EMBL" id="QVQW01000027">
    <property type="protein sequence ID" value="RKU44764.1"/>
    <property type="molecule type" value="Genomic_DNA"/>
</dbReference>
<evidence type="ECO:0000313" key="4">
    <source>
        <dbReference type="EMBL" id="RKU44764.1"/>
    </source>
</evidence>
<sequence>MPRSDEAAAFFHAVYSAVQEIPYGKVTSYGHIAKLVGTPQRPRQVGVCLKHLPQDPDARFNHDNVPWQRVINAKGVISPRSQPSGTLNQAAALEAEGVTVSRDAMGELSVDFTEFGWFPRRLPSAEGEGSSSEDYDDDGDDDNE</sequence>
<feature type="compositionally biased region" description="Acidic residues" evidence="2">
    <location>
        <begin position="131"/>
        <end position="144"/>
    </location>
</feature>
<dbReference type="InterPro" id="IPR036388">
    <property type="entry name" value="WH-like_DNA-bd_sf"/>
</dbReference>
<name>A0A420YA59_9PEZI</name>
<dbReference type="PANTHER" id="PTHR42942:SF1">
    <property type="entry name" value="ALKYLTRANSFERASE-LIKE PROTEIN 1"/>
    <property type="match status" value="1"/>
</dbReference>
<feature type="region of interest" description="Disordered" evidence="2">
    <location>
        <begin position="120"/>
        <end position="144"/>
    </location>
</feature>
<dbReference type="Gene3D" id="1.10.10.10">
    <property type="entry name" value="Winged helix-like DNA-binding domain superfamily/Winged helix DNA-binding domain"/>
    <property type="match status" value="1"/>
</dbReference>
<evidence type="ECO:0000256" key="1">
    <source>
        <dbReference type="ARBA" id="ARBA00022763"/>
    </source>
</evidence>
<evidence type="ECO:0000256" key="2">
    <source>
        <dbReference type="SAM" id="MobiDB-lite"/>
    </source>
</evidence>
<dbReference type="STRING" id="177199.A0A420YA59"/>
<feature type="domain" description="Methylated-DNA-[protein]-cysteine S-methyltransferase DNA binding" evidence="3">
    <location>
        <begin position="10"/>
        <end position="98"/>
    </location>
</feature>
<keyword evidence="5" id="KW-1185">Reference proteome</keyword>
<proteinExistence type="predicted"/>
<dbReference type="InterPro" id="IPR014048">
    <property type="entry name" value="MethylDNA_cys_MeTrfase_DNA-bd"/>
</dbReference>